<sequence length="140" mass="15147">MKSFQQACDDDDGSLFRLRPEPTLLAGVPDNVASAMNTLEELLRKGSPALAAYERHTIFLKRAQHEAVGAAMAELVSVNNLINELHDALDARRAQLLAAQHAKRQIFAEITAAARSPVVTTEESHARATAALVVLIPRLG</sequence>
<proteinExistence type="predicted"/>
<keyword evidence="2" id="KW-1185">Reference proteome</keyword>
<dbReference type="Proteomes" id="UP000026962">
    <property type="component" value="Chromosome 12"/>
</dbReference>
<evidence type="ECO:0000313" key="2">
    <source>
        <dbReference type="Proteomes" id="UP000026962"/>
    </source>
</evidence>
<dbReference type="HOGENOM" id="CLU_1838384_0_0_1"/>
<evidence type="ECO:0000313" key="1">
    <source>
        <dbReference type="EnsemblPlants" id="OPUNC12G11800.1"/>
    </source>
</evidence>
<name>A0A0E0MMR5_ORYPU</name>
<organism evidence="1">
    <name type="scientific">Oryza punctata</name>
    <name type="common">Red rice</name>
    <dbReference type="NCBI Taxonomy" id="4537"/>
    <lineage>
        <taxon>Eukaryota</taxon>
        <taxon>Viridiplantae</taxon>
        <taxon>Streptophyta</taxon>
        <taxon>Embryophyta</taxon>
        <taxon>Tracheophyta</taxon>
        <taxon>Spermatophyta</taxon>
        <taxon>Magnoliopsida</taxon>
        <taxon>Liliopsida</taxon>
        <taxon>Poales</taxon>
        <taxon>Poaceae</taxon>
        <taxon>BOP clade</taxon>
        <taxon>Oryzoideae</taxon>
        <taxon>Oryzeae</taxon>
        <taxon>Oryzinae</taxon>
        <taxon>Oryza</taxon>
    </lineage>
</organism>
<dbReference type="EnsemblPlants" id="OPUNC12G11800.1">
    <property type="protein sequence ID" value="OPUNC12G11800.1"/>
    <property type="gene ID" value="OPUNC12G11800"/>
</dbReference>
<dbReference type="AlphaFoldDB" id="A0A0E0MMR5"/>
<protein>
    <submittedName>
        <fullName evidence="1">Uncharacterized protein</fullName>
    </submittedName>
</protein>
<dbReference type="Gramene" id="OPUNC12G11800.1">
    <property type="protein sequence ID" value="OPUNC12G11800.1"/>
    <property type="gene ID" value="OPUNC12G11800"/>
</dbReference>
<reference evidence="1" key="1">
    <citation type="submission" date="2015-04" db="UniProtKB">
        <authorList>
            <consortium name="EnsemblPlants"/>
        </authorList>
    </citation>
    <scope>IDENTIFICATION</scope>
</reference>
<reference evidence="1" key="2">
    <citation type="submission" date="2018-05" db="EMBL/GenBank/DDBJ databases">
        <title>OpunRS2 (Oryza punctata Reference Sequence Version 2).</title>
        <authorList>
            <person name="Zhang J."/>
            <person name="Kudrna D."/>
            <person name="Lee S."/>
            <person name="Talag J."/>
            <person name="Welchert J."/>
            <person name="Wing R.A."/>
        </authorList>
    </citation>
    <scope>NUCLEOTIDE SEQUENCE [LARGE SCALE GENOMIC DNA]</scope>
</reference>
<accession>A0A0E0MMR5</accession>